<dbReference type="InterPro" id="IPR055171">
    <property type="entry name" value="GT-D-like"/>
</dbReference>
<name>A0ABW4JND5_9BACL</name>
<feature type="domain" description="GT-D fold-like" evidence="4">
    <location>
        <begin position="398"/>
        <end position="613"/>
    </location>
</feature>
<sequence>MRIVIPVGSLHLGGGCRLLAETANRLCASGHEVIVLIPEGKPIDYPLTAQVQRVRSLDSASMPSADVYMPNYYTTVHAAYEAAPTKCIRFSAGFEPLWTPDATNSLDTYMLPIPILSISEGHRKQIYEGCQKDSTVVHPGVDMSVFTPNQAQHPHRKTKRICYIARDPNAGYAFKGYEDFVQAMKIVTSAAKHPLHIDMVCTDNRLDTQQLPCRIHESLTDAQLAKLYQEADLFVCTSWFESFGFPVLEAMACKTLVVSTDCGGVSDFITHQQTGFLTPIKNPVRLAKTILYALEGMSEEDRGRMKEQALCKAQEFTWERYATELNDALYKFVQNRPTIVLHTAVNSVPLKNFTYAKRMAKQELWPHLIDLPFDKSLADIIAESGQEQAPNAQLRTLSVNDIEQQIDTALNDGTGFSLISLGDTECGFLGVARDVVVPYLDIPRKGYENAGYAKTKTNEDEERAQLLDAIQSASVIGLPILRHGLTQRPLLDVLAANDIALAAQQWCDSTAAYKLIASGKLAKILRRPALRILCIGNESLRLMPFLRKHGLQVIAALSPVRGVRDVERIVQKAATFHFDLALVAAGAASVPICARLAQTRQVVAIDIGKGADEWVTGIRAFEGHILHENLMTNRHLSQHQKSLALDVQTGYQEGVNELMPEAAAMPLYTFPAIWIQNAARKKRKQGTPTVRHPLWLAAQLRDAFRKQRPLSVRMLDYAVWVKLNYRAYRNLYLPALRNVDILGVPYLEDHASAMRMINDIRSISPAREWVDAGALEQLQYDHLGRFLPLWLKDKRLLVVSHTARTDMAFLQRNGYTVWGAIAAQGTSESVIKQIRACPQFDVALLSGGVETLLYMQMIKSELGRIALDIGDAIRDANRCFYGVQWLNGRIHKTD</sequence>
<keyword evidence="2" id="KW-0808">Transferase</keyword>
<dbReference type="PANTHER" id="PTHR12526">
    <property type="entry name" value="GLYCOSYLTRANSFERASE"/>
    <property type="match status" value="1"/>
</dbReference>
<dbReference type="NCBIfam" id="NF040628">
    <property type="entry name" value="GT-D_rel"/>
    <property type="match status" value="1"/>
</dbReference>
<dbReference type="Pfam" id="PF22882">
    <property type="entry name" value="GT-D-like"/>
    <property type="match status" value="2"/>
</dbReference>
<dbReference type="Pfam" id="PF00534">
    <property type="entry name" value="Glycos_transf_1"/>
    <property type="match status" value="1"/>
</dbReference>
<dbReference type="EMBL" id="JBHUCX010000083">
    <property type="protein sequence ID" value="MFD1677060.1"/>
    <property type="molecule type" value="Genomic_DNA"/>
</dbReference>
<evidence type="ECO:0000259" key="4">
    <source>
        <dbReference type="Pfam" id="PF22882"/>
    </source>
</evidence>
<comment type="caution">
    <text evidence="5">The sequence shown here is derived from an EMBL/GenBank/DDBJ whole genome shotgun (WGS) entry which is preliminary data.</text>
</comment>
<evidence type="ECO:0000313" key="5">
    <source>
        <dbReference type="EMBL" id="MFD1677060.1"/>
    </source>
</evidence>
<feature type="domain" description="Glycosyl transferase family 1" evidence="3">
    <location>
        <begin position="214"/>
        <end position="309"/>
    </location>
</feature>
<proteinExistence type="predicted"/>
<dbReference type="PROSITE" id="PS51257">
    <property type="entry name" value="PROKAR_LIPOPROTEIN"/>
    <property type="match status" value="1"/>
</dbReference>
<evidence type="ECO:0000313" key="6">
    <source>
        <dbReference type="Proteomes" id="UP001597079"/>
    </source>
</evidence>
<dbReference type="Gene3D" id="3.40.50.2000">
    <property type="entry name" value="Glycogen Phosphorylase B"/>
    <property type="match status" value="2"/>
</dbReference>
<evidence type="ECO:0000256" key="2">
    <source>
        <dbReference type="ARBA" id="ARBA00022679"/>
    </source>
</evidence>
<evidence type="ECO:0000259" key="3">
    <source>
        <dbReference type="Pfam" id="PF00534"/>
    </source>
</evidence>
<dbReference type="SUPFAM" id="SSF53756">
    <property type="entry name" value="UDP-Glycosyltransferase/glycogen phosphorylase"/>
    <property type="match status" value="1"/>
</dbReference>
<dbReference type="InterPro" id="IPR001296">
    <property type="entry name" value="Glyco_trans_1"/>
</dbReference>
<dbReference type="CDD" id="cd03801">
    <property type="entry name" value="GT4_PimA-like"/>
    <property type="match status" value="1"/>
</dbReference>
<dbReference type="RefSeq" id="WP_377944969.1">
    <property type="nucleotide sequence ID" value="NZ_JBHUCX010000083.1"/>
</dbReference>
<feature type="domain" description="GT-D fold-like" evidence="4">
    <location>
        <begin position="724"/>
        <end position="873"/>
    </location>
</feature>
<organism evidence="5 6">
    <name type="scientific">Alicyclobacillus fodiniaquatilis</name>
    <dbReference type="NCBI Taxonomy" id="1661150"/>
    <lineage>
        <taxon>Bacteria</taxon>
        <taxon>Bacillati</taxon>
        <taxon>Bacillota</taxon>
        <taxon>Bacilli</taxon>
        <taxon>Bacillales</taxon>
        <taxon>Alicyclobacillaceae</taxon>
        <taxon>Alicyclobacillus</taxon>
    </lineage>
</organism>
<dbReference type="InterPro" id="IPR049785">
    <property type="entry name" value="GT-D-like_firm"/>
</dbReference>
<keyword evidence="1" id="KW-0328">Glycosyltransferase</keyword>
<keyword evidence="6" id="KW-1185">Reference proteome</keyword>
<dbReference type="Proteomes" id="UP001597079">
    <property type="component" value="Unassembled WGS sequence"/>
</dbReference>
<protein>
    <submittedName>
        <fullName evidence="5">GT-D fold domain-containing glycosyltransferase</fullName>
    </submittedName>
</protein>
<evidence type="ECO:0000256" key="1">
    <source>
        <dbReference type="ARBA" id="ARBA00022676"/>
    </source>
</evidence>
<dbReference type="PANTHER" id="PTHR12526:SF510">
    <property type="entry name" value="D-INOSITOL 3-PHOSPHATE GLYCOSYLTRANSFERASE"/>
    <property type="match status" value="1"/>
</dbReference>
<accession>A0ABW4JND5</accession>
<gene>
    <name evidence="5" type="ORF">ACFSB2_20505</name>
</gene>
<reference evidence="6" key="1">
    <citation type="journal article" date="2019" name="Int. J. Syst. Evol. Microbiol.">
        <title>The Global Catalogue of Microorganisms (GCM) 10K type strain sequencing project: providing services to taxonomists for standard genome sequencing and annotation.</title>
        <authorList>
            <consortium name="The Broad Institute Genomics Platform"/>
            <consortium name="The Broad Institute Genome Sequencing Center for Infectious Disease"/>
            <person name="Wu L."/>
            <person name="Ma J."/>
        </authorList>
    </citation>
    <scope>NUCLEOTIDE SEQUENCE [LARGE SCALE GENOMIC DNA]</scope>
    <source>
        <strain evidence="6">CGMCC 1.12286</strain>
    </source>
</reference>